<feature type="transmembrane region" description="Helical" evidence="2">
    <location>
        <begin position="69"/>
        <end position="89"/>
    </location>
</feature>
<gene>
    <name evidence="4" type="ORF">ACFQ1G_06145</name>
</gene>
<evidence type="ECO:0000256" key="2">
    <source>
        <dbReference type="SAM" id="Phobius"/>
    </source>
</evidence>
<dbReference type="InterPro" id="IPR051203">
    <property type="entry name" value="Polysaccharide_Synthase-Rel"/>
</dbReference>
<dbReference type="InterPro" id="IPR003869">
    <property type="entry name" value="Polysac_CapD-like"/>
</dbReference>
<dbReference type="PANTHER" id="PTHR43318:SF1">
    <property type="entry name" value="POLYSACCHARIDE BIOSYNTHESIS PROTEIN EPSC-RELATED"/>
    <property type="match status" value="1"/>
</dbReference>
<feature type="transmembrane region" description="Helical" evidence="2">
    <location>
        <begin position="101"/>
        <end position="122"/>
    </location>
</feature>
<protein>
    <submittedName>
        <fullName evidence="4">Polysaccharide biosynthesis protein</fullName>
    </submittedName>
</protein>
<dbReference type="RefSeq" id="WP_380737630.1">
    <property type="nucleotide sequence ID" value="NZ_JBHTJP010000032.1"/>
</dbReference>
<sequence length="666" mass="74870">MKSILNPTYLSVRMQEQLKKVNLSEIGYLPRYLVFIIDIFLLCLALVISLFVLQAVNVNFDSGVTQHKIFLLLSTNILFFYLFKTYSGLIRHSSFTDIYKLTLASLSTFALVNIIDYGIYFITGTKVFIMAGLLLYTVLSFSFLLIFRVFIKQLYVTYKDLIGKKSKKKVAIIGVEDASISLGKALATETGQNYELIAFLSQKKFKNIRIAGKPVIAVTSSLQETLKNLRIDGVLIIGKTLSVKEKNQIVNDCFACNLQVFNAPHVEEWSSASQVTQQIKAIEIEDLLDREPINLDNNSIRRDLSGKTILITGAAGSIGSELVRQIAPYNPKKLILVDQAESPLYDLELELKEKFPKLNFKPVLATISNKYRMEALFKKYNFSVVFNAAAYKHVPVIERNPREAIMVNILGTVILAKLSSQFGVRKFVMVSTDKAVNPTNVMGASKRAAEMFVQSFQNEKENKTQFITTRFGNVLGSNGSVIPHFKRQIAQGGPITVTHEKIIRYFMTIPEACQLVLQAGTMGQGGEIFVFDMGKPVKILDLAKRMIRLSGFKPYTDIDIQITGLRPGEKLFEELLGDTSTTLPTHNEKIMIAKDSPLPFSEVEAKTKKLIKASVRMNDKNQMVMLLKELVPEFVSRNSSFENLDKLKRLDKIDFSEIASNTMNSV</sequence>
<dbReference type="PANTHER" id="PTHR43318">
    <property type="entry name" value="UDP-N-ACETYLGLUCOSAMINE 4,6-DEHYDRATASE"/>
    <property type="match status" value="1"/>
</dbReference>
<evidence type="ECO:0000313" key="4">
    <source>
        <dbReference type="EMBL" id="MFD0976366.1"/>
    </source>
</evidence>
<feature type="transmembrane region" description="Helical" evidence="2">
    <location>
        <begin position="128"/>
        <end position="151"/>
    </location>
</feature>
<proteinExistence type="inferred from homology"/>
<accession>A0ABW3IEE6</accession>
<dbReference type="CDD" id="cd05237">
    <property type="entry name" value="UDP_invert_4-6DH_SDR_e"/>
    <property type="match status" value="1"/>
</dbReference>
<dbReference type="Proteomes" id="UP001597100">
    <property type="component" value="Unassembled WGS sequence"/>
</dbReference>
<reference evidence="5" key="1">
    <citation type="journal article" date="2019" name="Int. J. Syst. Evol. Microbiol.">
        <title>The Global Catalogue of Microorganisms (GCM) 10K type strain sequencing project: providing services to taxonomists for standard genome sequencing and annotation.</title>
        <authorList>
            <consortium name="The Broad Institute Genomics Platform"/>
            <consortium name="The Broad Institute Genome Sequencing Center for Infectious Disease"/>
            <person name="Wu L."/>
            <person name="Ma J."/>
        </authorList>
    </citation>
    <scope>NUCLEOTIDE SEQUENCE [LARGE SCALE GENOMIC DNA]</scope>
    <source>
        <strain evidence="5">CCUG 60898</strain>
    </source>
</reference>
<evidence type="ECO:0000313" key="5">
    <source>
        <dbReference type="Proteomes" id="UP001597100"/>
    </source>
</evidence>
<name>A0ABW3IEE6_9FLAO</name>
<dbReference type="Pfam" id="PF02719">
    <property type="entry name" value="Polysacc_synt_2"/>
    <property type="match status" value="1"/>
</dbReference>
<dbReference type="Gene3D" id="3.40.50.720">
    <property type="entry name" value="NAD(P)-binding Rossmann-like Domain"/>
    <property type="match status" value="2"/>
</dbReference>
<feature type="transmembrane region" description="Helical" evidence="2">
    <location>
        <begin position="32"/>
        <end position="57"/>
    </location>
</feature>
<dbReference type="EMBL" id="JBHTJP010000032">
    <property type="protein sequence ID" value="MFD0976366.1"/>
    <property type="molecule type" value="Genomic_DNA"/>
</dbReference>
<keyword evidence="5" id="KW-1185">Reference proteome</keyword>
<evidence type="ECO:0000256" key="1">
    <source>
        <dbReference type="ARBA" id="ARBA00007430"/>
    </source>
</evidence>
<comment type="similarity">
    <text evidence="1">Belongs to the polysaccharide synthase family.</text>
</comment>
<comment type="caution">
    <text evidence="4">The sequence shown here is derived from an EMBL/GenBank/DDBJ whole genome shotgun (WGS) entry which is preliminary data.</text>
</comment>
<evidence type="ECO:0000259" key="3">
    <source>
        <dbReference type="Pfam" id="PF02719"/>
    </source>
</evidence>
<keyword evidence="2" id="KW-0812">Transmembrane</keyword>
<keyword evidence="2" id="KW-0472">Membrane</keyword>
<feature type="domain" description="Polysaccharide biosynthesis protein CapD-like" evidence="3">
    <location>
        <begin position="309"/>
        <end position="594"/>
    </location>
</feature>
<dbReference type="InterPro" id="IPR036291">
    <property type="entry name" value="NAD(P)-bd_dom_sf"/>
</dbReference>
<organism evidence="4 5">
    <name type="scientific">Salinimicrobium gaetbulicola</name>
    <dbReference type="NCBI Taxonomy" id="999702"/>
    <lineage>
        <taxon>Bacteria</taxon>
        <taxon>Pseudomonadati</taxon>
        <taxon>Bacteroidota</taxon>
        <taxon>Flavobacteriia</taxon>
        <taxon>Flavobacteriales</taxon>
        <taxon>Flavobacteriaceae</taxon>
        <taxon>Salinimicrobium</taxon>
    </lineage>
</organism>
<dbReference type="SUPFAM" id="SSF51735">
    <property type="entry name" value="NAD(P)-binding Rossmann-fold domains"/>
    <property type="match status" value="1"/>
</dbReference>
<keyword evidence="2" id="KW-1133">Transmembrane helix</keyword>